<sequence>MSIHDENSTSTLPPATVSSNRILFTVWQKTVQEGENIKRYQVVLKLPLRVARDCGCPPVKWLRYVAWTIHHVDGKIEIVRGDDHVELINDETIPLEGGAHYRHIPANDVVPYEQVVDVNLVKPGASSLKSEVQRRQLGFADQLFERDGGCIFSSASCGWCDSAHIFPFKNGSKLLATALKTHGEEEIDSVDDIRNGFTLNMLLHQAFDRRDFAVLVTPNPVLEESDMSVAPRSQGLLDEMKKVIGPMVDTEAPEDMEENAKDSSEDLGGVVDVTVEQADEPTPAVVVQEHLKQRKYCQKPPSGIQYMLHWLIPESLRNQDSFMHPIPNNTIAVFNQDCDISDLPQPSICHYMYAGAILKAFASKEHSSAVRELDHNFPRAYSLQEIEEEWRKQRTEKEG</sequence>
<organism evidence="2 3">
    <name type="scientific">Marasmiellus scandens</name>
    <dbReference type="NCBI Taxonomy" id="2682957"/>
    <lineage>
        <taxon>Eukaryota</taxon>
        <taxon>Fungi</taxon>
        <taxon>Dikarya</taxon>
        <taxon>Basidiomycota</taxon>
        <taxon>Agaricomycotina</taxon>
        <taxon>Agaricomycetes</taxon>
        <taxon>Agaricomycetidae</taxon>
        <taxon>Agaricales</taxon>
        <taxon>Marasmiineae</taxon>
        <taxon>Omphalotaceae</taxon>
        <taxon>Marasmiellus</taxon>
    </lineage>
</organism>
<accession>A0ABR1JFA8</accession>
<dbReference type="Proteomes" id="UP001498398">
    <property type="component" value="Unassembled WGS sequence"/>
</dbReference>
<reference evidence="2 3" key="1">
    <citation type="submission" date="2024-01" db="EMBL/GenBank/DDBJ databases">
        <title>A draft genome for the cacao thread blight pathogen Marasmiellus scandens.</title>
        <authorList>
            <person name="Baruah I.K."/>
            <person name="Leung J."/>
            <person name="Bukari Y."/>
            <person name="Amoako-Attah I."/>
            <person name="Meinhardt L.W."/>
            <person name="Bailey B.A."/>
            <person name="Cohen S.P."/>
        </authorList>
    </citation>
    <scope>NUCLEOTIDE SEQUENCE [LARGE SCALE GENOMIC DNA]</scope>
    <source>
        <strain evidence="2 3">GH-19</strain>
    </source>
</reference>
<dbReference type="InterPro" id="IPR003615">
    <property type="entry name" value="HNH_nuc"/>
</dbReference>
<evidence type="ECO:0000313" key="2">
    <source>
        <dbReference type="EMBL" id="KAK7456983.1"/>
    </source>
</evidence>
<dbReference type="Pfam" id="PF13391">
    <property type="entry name" value="HNH_2"/>
    <property type="match status" value="1"/>
</dbReference>
<protein>
    <recommendedName>
        <fullName evidence="1">HNH nuclease domain-containing protein</fullName>
    </recommendedName>
</protein>
<comment type="caution">
    <text evidence="2">The sequence shown here is derived from an EMBL/GenBank/DDBJ whole genome shotgun (WGS) entry which is preliminary data.</text>
</comment>
<gene>
    <name evidence="2" type="ORF">VKT23_010286</name>
</gene>
<keyword evidence="3" id="KW-1185">Reference proteome</keyword>
<feature type="domain" description="HNH nuclease" evidence="1">
    <location>
        <begin position="151"/>
        <end position="214"/>
    </location>
</feature>
<name>A0ABR1JFA8_9AGAR</name>
<proteinExistence type="predicted"/>
<evidence type="ECO:0000259" key="1">
    <source>
        <dbReference type="Pfam" id="PF13391"/>
    </source>
</evidence>
<dbReference type="EMBL" id="JBANRG010000020">
    <property type="protein sequence ID" value="KAK7456983.1"/>
    <property type="molecule type" value="Genomic_DNA"/>
</dbReference>
<evidence type="ECO:0000313" key="3">
    <source>
        <dbReference type="Proteomes" id="UP001498398"/>
    </source>
</evidence>